<reference evidence="1 2" key="1">
    <citation type="journal article" date="2018" name="Antonie Van Leeuwenhoek">
        <title>Larkinella terrae sp. nov., isolated from soil on Jeju Island, South Korea.</title>
        <authorList>
            <person name="Ten L.N."/>
            <person name="Jeon J."/>
            <person name="Park S.J."/>
            <person name="Park S."/>
            <person name="Lee S.Y."/>
            <person name="Kim M.K."/>
            <person name="Jung H.Y."/>
        </authorList>
    </citation>
    <scope>NUCLEOTIDE SEQUENCE [LARGE SCALE GENOMIC DNA]</scope>
    <source>
        <strain evidence="1 2">KCTC 52001</strain>
    </source>
</reference>
<gene>
    <name evidence="1" type="ORF">GJJ30_29365</name>
</gene>
<evidence type="ECO:0008006" key="3">
    <source>
        <dbReference type="Google" id="ProtNLM"/>
    </source>
</evidence>
<dbReference type="Proteomes" id="UP000441754">
    <property type="component" value="Unassembled WGS sequence"/>
</dbReference>
<sequence>MKQLVLFVLLLTLAGGCKKSDRDTSPADPLYQNWKLIEYKSNTGSWKTVTYDAFIEFRTDGSIRYEKPNPPCCAAVKVERQSNVLKVTGLYSGPGCEYVDCASPSALNIVSLTTNELIIETILGNNSPVSNGFLKYKPAR</sequence>
<dbReference type="EMBL" id="WJXZ01000015">
    <property type="protein sequence ID" value="MRS65436.1"/>
    <property type="molecule type" value="Genomic_DNA"/>
</dbReference>
<dbReference type="OrthoDB" id="956865at2"/>
<comment type="caution">
    <text evidence="1">The sequence shown here is derived from an EMBL/GenBank/DDBJ whole genome shotgun (WGS) entry which is preliminary data.</text>
</comment>
<evidence type="ECO:0000313" key="2">
    <source>
        <dbReference type="Proteomes" id="UP000441754"/>
    </source>
</evidence>
<dbReference type="RefSeq" id="WP_154178812.1">
    <property type="nucleotide sequence ID" value="NZ_WJXZ01000015.1"/>
</dbReference>
<proteinExistence type="predicted"/>
<name>A0A7K0EV55_9BACT</name>
<keyword evidence="2" id="KW-1185">Reference proteome</keyword>
<dbReference type="AlphaFoldDB" id="A0A7K0EV55"/>
<organism evidence="1 2">
    <name type="scientific">Larkinella terrae</name>
    <dbReference type="NCBI Taxonomy" id="2025311"/>
    <lineage>
        <taxon>Bacteria</taxon>
        <taxon>Pseudomonadati</taxon>
        <taxon>Bacteroidota</taxon>
        <taxon>Cytophagia</taxon>
        <taxon>Cytophagales</taxon>
        <taxon>Spirosomataceae</taxon>
        <taxon>Larkinella</taxon>
    </lineage>
</organism>
<evidence type="ECO:0000313" key="1">
    <source>
        <dbReference type="EMBL" id="MRS65436.1"/>
    </source>
</evidence>
<protein>
    <recommendedName>
        <fullName evidence="3">Lipocalin-like domain-containing protein</fullName>
    </recommendedName>
</protein>
<dbReference type="PROSITE" id="PS51257">
    <property type="entry name" value="PROKAR_LIPOPROTEIN"/>
    <property type="match status" value="1"/>
</dbReference>
<accession>A0A7K0EV55</accession>